<proteinExistence type="predicted"/>
<name>A0A0E9WLV3_ANGAN</name>
<reference evidence="1" key="1">
    <citation type="submission" date="2014-11" db="EMBL/GenBank/DDBJ databases">
        <authorList>
            <person name="Amaro Gonzalez C."/>
        </authorList>
    </citation>
    <scope>NUCLEOTIDE SEQUENCE</scope>
</reference>
<protein>
    <submittedName>
        <fullName evidence="1">Uncharacterized protein</fullName>
    </submittedName>
</protein>
<evidence type="ECO:0000313" key="1">
    <source>
        <dbReference type="EMBL" id="JAH90575.1"/>
    </source>
</evidence>
<dbReference type="EMBL" id="GBXM01018002">
    <property type="protein sequence ID" value="JAH90575.1"/>
    <property type="molecule type" value="Transcribed_RNA"/>
</dbReference>
<accession>A0A0E9WLV3</accession>
<organism evidence="1">
    <name type="scientific">Anguilla anguilla</name>
    <name type="common">European freshwater eel</name>
    <name type="synonym">Muraena anguilla</name>
    <dbReference type="NCBI Taxonomy" id="7936"/>
    <lineage>
        <taxon>Eukaryota</taxon>
        <taxon>Metazoa</taxon>
        <taxon>Chordata</taxon>
        <taxon>Craniata</taxon>
        <taxon>Vertebrata</taxon>
        <taxon>Euteleostomi</taxon>
        <taxon>Actinopterygii</taxon>
        <taxon>Neopterygii</taxon>
        <taxon>Teleostei</taxon>
        <taxon>Anguilliformes</taxon>
        <taxon>Anguillidae</taxon>
        <taxon>Anguilla</taxon>
    </lineage>
</organism>
<dbReference type="AlphaFoldDB" id="A0A0E9WLV3"/>
<reference evidence="1" key="2">
    <citation type="journal article" date="2015" name="Fish Shellfish Immunol.">
        <title>Early steps in the European eel (Anguilla anguilla)-Vibrio vulnificus interaction in the gills: Role of the RtxA13 toxin.</title>
        <authorList>
            <person name="Callol A."/>
            <person name="Pajuelo D."/>
            <person name="Ebbesson L."/>
            <person name="Teles M."/>
            <person name="MacKenzie S."/>
            <person name="Amaro C."/>
        </authorList>
    </citation>
    <scope>NUCLEOTIDE SEQUENCE</scope>
</reference>
<sequence length="70" mass="7885">MYQNELLDTASVSTSSLEGLPSNVFWLCTPLECLAAKDDCIQGLDTHSEVWQWIIDALRLFCCLWSRGSC</sequence>